<dbReference type="Gene3D" id="3.40.30.10">
    <property type="entry name" value="Glutaredoxin"/>
    <property type="match status" value="1"/>
</dbReference>
<dbReference type="Pfam" id="PF00085">
    <property type="entry name" value="Thioredoxin"/>
    <property type="match status" value="1"/>
</dbReference>
<accession>A0A7S2A7M5</accession>
<dbReference type="PROSITE" id="PS51352">
    <property type="entry name" value="THIOREDOXIN_2"/>
    <property type="match status" value="1"/>
</dbReference>
<organism evidence="6">
    <name type="scientific">Trieres chinensis</name>
    <name type="common">Marine centric diatom</name>
    <name type="synonym">Odontella sinensis</name>
    <dbReference type="NCBI Taxonomy" id="1514140"/>
    <lineage>
        <taxon>Eukaryota</taxon>
        <taxon>Sar</taxon>
        <taxon>Stramenopiles</taxon>
        <taxon>Ochrophyta</taxon>
        <taxon>Bacillariophyta</taxon>
        <taxon>Mediophyceae</taxon>
        <taxon>Biddulphiophycidae</taxon>
        <taxon>Eupodiscales</taxon>
        <taxon>Parodontellaceae</taxon>
        <taxon>Trieres</taxon>
    </lineage>
</organism>
<feature type="signal peptide" evidence="4">
    <location>
        <begin position="1"/>
        <end position="48"/>
    </location>
</feature>
<evidence type="ECO:0000256" key="2">
    <source>
        <dbReference type="SAM" id="MobiDB-lite"/>
    </source>
</evidence>
<feature type="region of interest" description="Disordered" evidence="2">
    <location>
        <begin position="52"/>
        <end position="79"/>
    </location>
</feature>
<dbReference type="InterPro" id="IPR036249">
    <property type="entry name" value="Thioredoxin-like_sf"/>
</dbReference>
<keyword evidence="4" id="KW-0732">Signal</keyword>
<dbReference type="EMBL" id="HBGO01034724">
    <property type="protein sequence ID" value="CAD9359747.1"/>
    <property type="molecule type" value="Transcribed_RNA"/>
</dbReference>
<feature type="compositionally biased region" description="Low complexity" evidence="2">
    <location>
        <begin position="55"/>
        <end position="79"/>
    </location>
</feature>
<comment type="similarity">
    <text evidence="1">Belongs to the protein disulfide isomerase family.</text>
</comment>
<evidence type="ECO:0000256" key="1">
    <source>
        <dbReference type="ARBA" id="ARBA00006347"/>
    </source>
</evidence>
<keyword evidence="3" id="KW-0472">Membrane</keyword>
<reference evidence="6" key="1">
    <citation type="submission" date="2021-01" db="EMBL/GenBank/DDBJ databases">
        <authorList>
            <person name="Corre E."/>
            <person name="Pelletier E."/>
            <person name="Niang G."/>
            <person name="Scheremetjew M."/>
            <person name="Finn R."/>
            <person name="Kale V."/>
            <person name="Holt S."/>
            <person name="Cochrane G."/>
            <person name="Meng A."/>
            <person name="Brown T."/>
            <person name="Cohen L."/>
        </authorList>
    </citation>
    <scope>NUCLEOTIDE SEQUENCE</scope>
    <source>
        <strain evidence="6">Grunow 1884</strain>
    </source>
</reference>
<dbReference type="InterPro" id="IPR017937">
    <property type="entry name" value="Thioredoxin_CS"/>
</dbReference>
<dbReference type="PRINTS" id="PR00421">
    <property type="entry name" value="THIOREDOXIN"/>
</dbReference>
<evidence type="ECO:0000256" key="3">
    <source>
        <dbReference type="SAM" id="Phobius"/>
    </source>
</evidence>
<gene>
    <name evidence="6" type="ORF">OSIN01602_LOCUS20059</name>
</gene>
<dbReference type="GO" id="GO:0006457">
    <property type="term" value="P:protein folding"/>
    <property type="evidence" value="ECO:0007669"/>
    <property type="project" value="TreeGrafter"/>
</dbReference>
<keyword evidence="3" id="KW-1133">Transmembrane helix</keyword>
<dbReference type="InterPro" id="IPR051063">
    <property type="entry name" value="PDI"/>
</dbReference>
<dbReference type="GO" id="GO:0003756">
    <property type="term" value="F:protein disulfide isomerase activity"/>
    <property type="evidence" value="ECO:0007669"/>
    <property type="project" value="TreeGrafter"/>
</dbReference>
<dbReference type="AlphaFoldDB" id="A0A7S2A7M5"/>
<keyword evidence="3" id="KW-0812">Transmembrane</keyword>
<name>A0A7S2A7M5_TRICV</name>
<feature type="transmembrane region" description="Helical" evidence="3">
    <location>
        <begin position="245"/>
        <end position="270"/>
    </location>
</feature>
<dbReference type="PROSITE" id="PS00194">
    <property type="entry name" value="THIOREDOXIN_1"/>
    <property type="match status" value="1"/>
</dbReference>
<dbReference type="InterPro" id="IPR013766">
    <property type="entry name" value="Thioredoxin_domain"/>
</dbReference>
<proteinExistence type="inferred from homology"/>
<dbReference type="PANTHER" id="PTHR45672">
    <property type="entry name" value="PROTEIN DISULFIDE-ISOMERASE C17H9.14C-RELATED"/>
    <property type="match status" value="1"/>
</dbReference>
<sequence length="276" mass="29722">MTHRRLRQSAADAAAAAAREGGGAPHSIIRHLLLLTLLLSSILPSARGAIQATESSSNGGKTAATSSSSSSSPGSGNRSPKGVIELTAMNFDSSVRDGNVWLVEFYAPWCGHCKRFAPTYEEVARKLHSLHKKPGYDVYDDGFKDVNVAKVDGSSDRALSSRFGVKGFPSFYLVDGWYVYEYDGRRNLDDMVSFARGGYEDQEPVPFLNSPFGPMGQLRAAMMYVGTRTISAYEGMVERGYSKPVAAAVVASAGIVIGLFSIIFIGIMTVSKPKED</sequence>
<evidence type="ECO:0000259" key="5">
    <source>
        <dbReference type="PROSITE" id="PS51352"/>
    </source>
</evidence>
<evidence type="ECO:0000256" key="4">
    <source>
        <dbReference type="SAM" id="SignalP"/>
    </source>
</evidence>
<dbReference type="SUPFAM" id="SSF52833">
    <property type="entry name" value="Thioredoxin-like"/>
    <property type="match status" value="1"/>
</dbReference>
<protein>
    <recommendedName>
        <fullName evidence="5">Thioredoxin domain-containing protein</fullName>
    </recommendedName>
</protein>
<dbReference type="PANTHER" id="PTHR45672:SF11">
    <property type="entry name" value="PROTEIN DISULFIDE-ISOMERASE C17H9.14C"/>
    <property type="match status" value="1"/>
</dbReference>
<feature type="chain" id="PRO_5031007538" description="Thioredoxin domain-containing protein" evidence="4">
    <location>
        <begin position="49"/>
        <end position="276"/>
    </location>
</feature>
<dbReference type="CDD" id="cd02961">
    <property type="entry name" value="PDI_a_family"/>
    <property type="match status" value="1"/>
</dbReference>
<dbReference type="GO" id="GO:0005783">
    <property type="term" value="C:endoplasmic reticulum"/>
    <property type="evidence" value="ECO:0007669"/>
    <property type="project" value="TreeGrafter"/>
</dbReference>
<evidence type="ECO:0000313" key="6">
    <source>
        <dbReference type="EMBL" id="CAD9359747.1"/>
    </source>
</evidence>
<feature type="domain" description="Thioredoxin" evidence="5">
    <location>
        <begin position="57"/>
        <end position="200"/>
    </location>
</feature>